<gene>
    <name evidence="1" type="ORF">MNBD_GAMMA19-1161</name>
</gene>
<dbReference type="InterPro" id="IPR010994">
    <property type="entry name" value="RuvA_2-like"/>
</dbReference>
<dbReference type="Pfam" id="PF14520">
    <property type="entry name" value="HHH_5"/>
    <property type="match status" value="1"/>
</dbReference>
<protein>
    <submittedName>
        <fullName evidence="1">Excinuclease ABC subunit C</fullName>
    </submittedName>
</protein>
<evidence type="ECO:0000313" key="1">
    <source>
        <dbReference type="EMBL" id="VAW97224.1"/>
    </source>
</evidence>
<proteinExistence type="predicted"/>
<organism evidence="1">
    <name type="scientific">hydrothermal vent metagenome</name>
    <dbReference type="NCBI Taxonomy" id="652676"/>
    <lineage>
        <taxon>unclassified sequences</taxon>
        <taxon>metagenomes</taxon>
        <taxon>ecological metagenomes</taxon>
    </lineage>
</organism>
<reference evidence="1" key="1">
    <citation type="submission" date="2018-06" db="EMBL/GenBank/DDBJ databases">
        <authorList>
            <person name="Zhirakovskaya E."/>
        </authorList>
    </citation>
    <scope>NUCLEOTIDE SEQUENCE</scope>
</reference>
<sequence length="51" mass="5634">SGLGPKRRQTLLKQFGGLQEVARAGVEDLARVPGISKQLAQRVYDVFHVDE</sequence>
<dbReference type="Gene3D" id="1.10.150.20">
    <property type="entry name" value="5' to 3' exonuclease, C-terminal subdomain"/>
    <property type="match status" value="1"/>
</dbReference>
<accession>A0A3B1AT94</accession>
<dbReference type="SUPFAM" id="SSF47781">
    <property type="entry name" value="RuvA domain 2-like"/>
    <property type="match status" value="1"/>
</dbReference>
<feature type="non-terminal residue" evidence="1">
    <location>
        <position position="1"/>
    </location>
</feature>
<dbReference type="AlphaFoldDB" id="A0A3B1AT94"/>
<name>A0A3B1AT94_9ZZZZ</name>
<dbReference type="EMBL" id="UOFV01000104">
    <property type="protein sequence ID" value="VAW97224.1"/>
    <property type="molecule type" value="Genomic_DNA"/>
</dbReference>